<proteinExistence type="predicted"/>
<dbReference type="AlphaFoldDB" id="A0A494X6F0"/>
<dbReference type="OrthoDB" id="2640196at2"/>
<sequence length="65" mass="7170">MAGSESAAKTRPSEDGTKAVSRMIRSCVRTPALKSVSIEGSGFALLFKYPFGKYPYRNLLIREND</sequence>
<feature type="region of interest" description="Disordered" evidence="1">
    <location>
        <begin position="1"/>
        <end position="20"/>
    </location>
</feature>
<evidence type="ECO:0000313" key="3">
    <source>
        <dbReference type="Proteomes" id="UP000282076"/>
    </source>
</evidence>
<dbReference type="Proteomes" id="UP000282076">
    <property type="component" value="Unassembled WGS sequence"/>
</dbReference>
<keyword evidence="3" id="KW-1185">Reference proteome</keyword>
<accession>A0A494X6F0</accession>
<dbReference type="RefSeq" id="WP_120979703.1">
    <property type="nucleotide sequence ID" value="NZ_RBZM01000013.1"/>
</dbReference>
<name>A0A494X6F0_9BACL</name>
<evidence type="ECO:0000256" key="1">
    <source>
        <dbReference type="SAM" id="MobiDB-lite"/>
    </source>
</evidence>
<reference evidence="2 3" key="1">
    <citation type="submission" date="2018-10" db="EMBL/GenBank/DDBJ databases">
        <title>Cohnella sp. M2MS4P-1, whole genome shotgun sequence.</title>
        <authorList>
            <person name="Tuo L."/>
        </authorList>
    </citation>
    <scope>NUCLEOTIDE SEQUENCE [LARGE SCALE GENOMIC DNA]</scope>
    <source>
        <strain evidence="2 3">M2MS4P-1</strain>
    </source>
</reference>
<protein>
    <submittedName>
        <fullName evidence="2">Uncharacterized protein</fullName>
    </submittedName>
</protein>
<dbReference type="EMBL" id="RBZM01000013">
    <property type="protein sequence ID" value="RKP46275.1"/>
    <property type="molecule type" value="Genomic_DNA"/>
</dbReference>
<evidence type="ECO:0000313" key="2">
    <source>
        <dbReference type="EMBL" id="RKP46275.1"/>
    </source>
</evidence>
<gene>
    <name evidence="2" type="ORF">D7Z26_24655</name>
</gene>
<comment type="caution">
    <text evidence="2">The sequence shown here is derived from an EMBL/GenBank/DDBJ whole genome shotgun (WGS) entry which is preliminary data.</text>
</comment>
<organism evidence="2 3">
    <name type="scientific">Cohnella endophytica</name>
    <dbReference type="NCBI Taxonomy" id="2419778"/>
    <lineage>
        <taxon>Bacteria</taxon>
        <taxon>Bacillati</taxon>
        <taxon>Bacillota</taxon>
        <taxon>Bacilli</taxon>
        <taxon>Bacillales</taxon>
        <taxon>Paenibacillaceae</taxon>
        <taxon>Cohnella</taxon>
    </lineage>
</organism>